<dbReference type="RefSeq" id="WP_284137593.1">
    <property type="nucleotide sequence ID" value="NZ_JASJUT010000005.1"/>
</dbReference>
<keyword evidence="2" id="KW-0732">Signal</keyword>
<feature type="chain" id="PRO_5047217154" evidence="2">
    <location>
        <begin position="22"/>
        <end position="1008"/>
    </location>
</feature>
<evidence type="ECO:0000313" key="3">
    <source>
        <dbReference type="EMBL" id="MDK2596182.1"/>
    </source>
</evidence>
<comment type="caution">
    <text evidence="3">The sequence shown here is derived from an EMBL/GenBank/DDBJ whole genome shotgun (WGS) entry which is preliminary data.</text>
</comment>
<name>A0ABT7EM97_9GAMM</name>
<evidence type="ECO:0000313" key="4">
    <source>
        <dbReference type="Proteomes" id="UP001231915"/>
    </source>
</evidence>
<evidence type="ECO:0000256" key="2">
    <source>
        <dbReference type="SAM" id="SignalP"/>
    </source>
</evidence>
<dbReference type="InterPro" id="IPR012334">
    <property type="entry name" value="Pectin_lyas_fold"/>
</dbReference>
<evidence type="ECO:0000256" key="1">
    <source>
        <dbReference type="SAM" id="MobiDB-lite"/>
    </source>
</evidence>
<feature type="compositionally biased region" description="Gly residues" evidence="1">
    <location>
        <begin position="980"/>
        <end position="995"/>
    </location>
</feature>
<gene>
    <name evidence="3" type="ORF">QNM18_14060</name>
</gene>
<dbReference type="Proteomes" id="UP001231915">
    <property type="component" value="Unassembled WGS sequence"/>
</dbReference>
<reference evidence="3 4" key="1">
    <citation type="submission" date="2023-05" db="EMBL/GenBank/DDBJ databases">
        <title>Pseudoalteromonas ardens sp. nov., Pseudoalteromonas obscura sp. nov., and Pseudoalteromonas umbrosa sp. nov., isolated from the coral Montipora capitata.</title>
        <authorList>
            <person name="Thomas E.M."/>
            <person name="Smith E.M."/>
            <person name="Papke E."/>
            <person name="Shlafstein M.D."/>
            <person name="Oline D.K."/>
            <person name="Videau P."/>
            <person name="Saw J.H."/>
            <person name="Strangman W.K."/>
            <person name="Ushijima B."/>
        </authorList>
    </citation>
    <scope>NUCLEOTIDE SEQUENCE [LARGE SCALE GENOMIC DNA]</scope>
    <source>
        <strain evidence="3 4">P94</strain>
    </source>
</reference>
<sequence>MKLVQITLLILLLGPSFLVSASSLTTSDSNIHFLRGDKDKLIIAPPNQHGISYNRFTNFIVDKPILMLDSNGLANSNTGNKLKTIVIHANSLSLRNELVFASGDIAANIVFIVDSDNGSISCNNCSFKGYPRITLAVASSSTGYSKHMSSLGNLTNRNAGQIALSNLSAPDAASIETHAQYVSTTGNISSTFRASAHGSQHQLSNSGLIGVSGGFNFFIGRMTVNYNTHEIIDAKQVSLSSNTFSGTIHGAGVSIVSARPVTINSGAKLTTQSDIMATSHIGDDFFAPTGNIDIVTVSQTPTLGTINNKGSVLSDTGVNLQATRLYNSGTIKGHNAEITINDELQNTGTFEISGNFELSAKAIDNRNKLAGNTLRVHASDAVFNHFGGSILGYNVSFDTDYFINGSRNASTPTIKKHTALTIKDGLEPAEKYGIFNSNQFSQFTSQQLIASRPAHISATHLNIKAKILENINPYYKERGDAAWPGKVSLDYGKSRQVSITAQHTLKLYSSTYVLNSSAILGLESSGEFTINTPKLQNERYRFDSKGYVFHQKQHDSTNEKHAVKSPLAVTASAHVDAISPMAALYSFGEFNHSPLNSNAATTFTNLASFLQIHGRSNFYNTTFGSIAISASSEYQEGLTPACITNACNISNYEENYTQTTFTSFLDDVNGLSTDFLVQTNLQLEATIDADIKWFKEKFIAEKKAAFGGEEFHPEHGKMFYYNVAEQKTTSARHLIITIYECRLSILQDGETFGNKRCVPEEYSKPFSEILEEAAAHRPIPGTAHTAKQLGELIKIYMGRYNRGAQMEQTYKDAEGFPDVRIVRGYWGNVYSNAFFTPTINSSGTVDLEVKYFRHFFKTTALKNPHVDLVNYNPYREYSKVIAYNDLKVPSPPTPGYKTISYDNKTGRLVFNWSDVLVPHHSYILETDLSNSPVRTATSWRAFTKKTDGKVKFRVKACTKYQNIEHCGTFSEWTEKTVDYVGGGSSGGGGGGGGGDVEPKPPCEGCELE</sequence>
<feature type="region of interest" description="Disordered" evidence="1">
    <location>
        <begin position="980"/>
        <end position="1008"/>
    </location>
</feature>
<accession>A0ABT7EM97</accession>
<feature type="signal peptide" evidence="2">
    <location>
        <begin position="1"/>
        <end position="21"/>
    </location>
</feature>
<dbReference type="EMBL" id="JASJUT010000005">
    <property type="protein sequence ID" value="MDK2596182.1"/>
    <property type="molecule type" value="Genomic_DNA"/>
</dbReference>
<proteinExistence type="predicted"/>
<protein>
    <submittedName>
        <fullName evidence="3">Uncharacterized protein</fullName>
    </submittedName>
</protein>
<organism evidence="3 4">
    <name type="scientific">Pseudoalteromonas obscura</name>
    <dbReference type="NCBI Taxonomy" id="3048491"/>
    <lineage>
        <taxon>Bacteria</taxon>
        <taxon>Pseudomonadati</taxon>
        <taxon>Pseudomonadota</taxon>
        <taxon>Gammaproteobacteria</taxon>
        <taxon>Alteromonadales</taxon>
        <taxon>Pseudoalteromonadaceae</taxon>
        <taxon>Pseudoalteromonas</taxon>
    </lineage>
</organism>
<keyword evidence="4" id="KW-1185">Reference proteome</keyword>
<dbReference type="Gene3D" id="2.160.20.10">
    <property type="entry name" value="Single-stranded right-handed beta-helix, Pectin lyase-like"/>
    <property type="match status" value="1"/>
</dbReference>